<evidence type="ECO:0000256" key="2">
    <source>
        <dbReference type="ARBA" id="ARBA00023194"/>
    </source>
</evidence>
<dbReference type="SUPFAM" id="SSF54427">
    <property type="entry name" value="NTF2-like"/>
    <property type="match status" value="1"/>
</dbReference>
<evidence type="ECO:0000313" key="5">
    <source>
        <dbReference type="Proteomes" id="UP000543642"/>
    </source>
</evidence>
<gene>
    <name evidence="4" type="ORF">HNP82_001927</name>
</gene>
<dbReference type="RefSeq" id="WP_183773748.1">
    <property type="nucleotide sequence ID" value="NZ_JACHFW010000006.1"/>
</dbReference>
<dbReference type="InterPro" id="IPR004964">
    <property type="entry name" value="PhzA_PhzB"/>
</dbReference>
<evidence type="ECO:0008006" key="6">
    <source>
        <dbReference type="Google" id="ProtNLM"/>
    </source>
</evidence>
<dbReference type="Gene3D" id="3.10.450.50">
    <property type="match status" value="1"/>
</dbReference>
<protein>
    <recommendedName>
        <fullName evidence="6">SnoaL-like domain-containing protein</fullName>
    </recommendedName>
</protein>
<dbReference type="GO" id="GO:0017000">
    <property type="term" value="P:antibiotic biosynthetic process"/>
    <property type="evidence" value="ECO:0007669"/>
    <property type="project" value="UniProtKB-KW"/>
</dbReference>
<name>A0A7W8HAI9_9FIRM</name>
<evidence type="ECO:0000256" key="1">
    <source>
        <dbReference type="ARBA" id="ARBA00009377"/>
    </source>
</evidence>
<feature type="region of interest" description="Disordered" evidence="3">
    <location>
        <begin position="124"/>
        <end position="145"/>
    </location>
</feature>
<comment type="caution">
    <text evidence="4">The sequence shown here is derived from an EMBL/GenBank/DDBJ whole genome shotgun (WGS) entry which is preliminary data.</text>
</comment>
<accession>A0A7W8HAI9</accession>
<dbReference type="Proteomes" id="UP000543642">
    <property type="component" value="Unassembled WGS sequence"/>
</dbReference>
<comment type="similarity">
    <text evidence="1">Belongs to the PhzA/PhzB family.</text>
</comment>
<dbReference type="EMBL" id="JACHFW010000006">
    <property type="protein sequence ID" value="MBB5264799.1"/>
    <property type="molecule type" value="Genomic_DNA"/>
</dbReference>
<dbReference type="InterPro" id="IPR032710">
    <property type="entry name" value="NTF2-like_dom_sf"/>
</dbReference>
<sequence>MDQNQVREKNRAAIEAFLQCRGPKRGEMRVPLFAENATQEIAMPGPDGFQYRSLPAKEWLESTAISFPEWGFYDNMIFETEDPNIFLVKSRGQGFMVENGKSSPVEHFYVNEFRMKDGKIEMFRENPNPSEEYNPYTDKESDTLQ</sequence>
<proteinExistence type="inferred from homology"/>
<dbReference type="AlphaFoldDB" id="A0A7W8HAI9"/>
<dbReference type="Pfam" id="PF03284">
    <property type="entry name" value="PHZA_PHZB"/>
    <property type="match status" value="1"/>
</dbReference>
<reference evidence="4 5" key="1">
    <citation type="submission" date="2020-08" db="EMBL/GenBank/DDBJ databases">
        <title>Genomic Encyclopedia of Type Strains, Phase IV (KMG-IV): sequencing the most valuable type-strain genomes for metagenomic binning, comparative biology and taxonomic classification.</title>
        <authorList>
            <person name="Goeker M."/>
        </authorList>
    </citation>
    <scope>NUCLEOTIDE SEQUENCE [LARGE SCALE GENOMIC DNA]</scope>
    <source>
        <strain evidence="4 5">DSM 106146</strain>
    </source>
</reference>
<keyword evidence="5" id="KW-1185">Reference proteome</keyword>
<keyword evidence="2" id="KW-0045">Antibiotic biosynthesis</keyword>
<evidence type="ECO:0000256" key="3">
    <source>
        <dbReference type="SAM" id="MobiDB-lite"/>
    </source>
</evidence>
<organism evidence="4 5">
    <name type="scientific">Catenibacillus scindens</name>
    <dbReference type="NCBI Taxonomy" id="673271"/>
    <lineage>
        <taxon>Bacteria</taxon>
        <taxon>Bacillati</taxon>
        <taxon>Bacillota</taxon>
        <taxon>Clostridia</taxon>
        <taxon>Lachnospirales</taxon>
        <taxon>Lachnospiraceae</taxon>
        <taxon>Catenibacillus</taxon>
    </lineage>
</organism>
<evidence type="ECO:0000313" key="4">
    <source>
        <dbReference type="EMBL" id="MBB5264799.1"/>
    </source>
</evidence>